<comment type="caution">
    <text evidence="11">The sequence shown here is derived from an EMBL/GenBank/DDBJ whole genome shotgun (WGS) entry which is preliminary data.</text>
</comment>
<dbReference type="SMART" id="SM00387">
    <property type="entry name" value="HATPase_c"/>
    <property type="match status" value="1"/>
</dbReference>
<dbReference type="InterPro" id="IPR036890">
    <property type="entry name" value="HATPase_C_sf"/>
</dbReference>
<evidence type="ECO:0000256" key="4">
    <source>
        <dbReference type="ARBA" id="ARBA00022679"/>
    </source>
</evidence>
<evidence type="ECO:0000259" key="8">
    <source>
        <dbReference type="PROSITE" id="PS50109"/>
    </source>
</evidence>
<dbReference type="EC" id="2.7.13.3" evidence="2"/>
<keyword evidence="6" id="KW-0902">Two-component regulatory system</keyword>
<dbReference type="PROSITE" id="PS50113">
    <property type="entry name" value="PAC"/>
    <property type="match status" value="2"/>
</dbReference>
<keyword evidence="7" id="KW-0175">Coiled coil</keyword>
<comment type="catalytic activity">
    <reaction evidence="1">
        <text>ATP + protein L-histidine = ADP + protein N-phospho-L-histidine.</text>
        <dbReference type="EC" id="2.7.13.3"/>
    </reaction>
</comment>
<keyword evidence="4" id="KW-0808">Transferase</keyword>
<dbReference type="PROSITE" id="PS50109">
    <property type="entry name" value="HIS_KIN"/>
    <property type="match status" value="1"/>
</dbReference>
<dbReference type="NCBIfam" id="TIGR00229">
    <property type="entry name" value="sensory_box"/>
    <property type="match status" value="2"/>
</dbReference>
<evidence type="ECO:0000313" key="12">
    <source>
        <dbReference type="Proteomes" id="UP001442494"/>
    </source>
</evidence>
<dbReference type="SUPFAM" id="SSF55785">
    <property type="entry name" value="PYP-like sensor domain (PAS domain)"/>
    <property type="match status" value="2"/>
</dbReference>
<feature type="coiled-coil region" evidence="7">
    <location>
        <begin position="275"/>
        <end position="309"/>
    </location>
</feature>
<dbReference type="SUPFAM" id="SSF55874">
    <property type="entry name" value="ATPase domain of HSP90 chaperone/DNA topoisomerase II/histidine kinase"/>
    <property type="match status" value="1"/>
</dbReference>
<evidence type="ECO:0000313" key="11">
    <source>
        <dbReference type="EMBL" id="MEP0864492.1"/>
    </source>
</evidence>
<evidence type="ECO:0000256" key="1">
    <source>
        <dbReference type="ARBA" id="ARBA00000085"/>
    </source>
</evidence>
<dbReference type="CDD" id="cd00130">
    <property type="entry name" value="PAS"/>
    <property type="match status" value="2"/>
</dbReference>
<feature type="domain" description="Histidine kinase" evidence="8">
    <location>
        <begin position="325"/>
        <end position="589"/>
    </location>
</feature>
<dbReference type="PROSITE" id="PS50112">
    <property type="entry name" value="PAS"/>
    <property type="match status" value="1"/>
</dbReference>
<dbReference type="InterPro" id="IPR013655">
    <property type="entry name" value="PAS_fold_3"/>
</dbReference>
<dbReference type="InterPro" id="IPR000014">
    <property type="entry name" value="PAS"/>
</dbReference>
<evidence type="ECO:0000256" key="7">
    <source>
        <dbReference type="SAM" id="Coils"/>
    </source>
</evidence>
<dbReference type="PRINTS" id="PR00344">
    <property type="entry name" value="BCTRLSENSOR"/>
</dbReference>
<dbReference type="CDD" id="cd00082">
    <property type="entry name" value="HisKA"/>
    <property type="match status" value="1"/>
</dbReference>
<dbReference type="Gene3D" id="3.30.450.20">
    <property type="entry name" value="PAS domain"/>
    <property type="match status" value="2"/>
</dbReference>
<dbReference type="EMBL" id="JAMPKK010000014">
    <property type="protein sequence ID" value="MEP0864492.1"/>
    <property type="molecule type" value="Genomic_DNA"/>
</dbReference>
<dbReference type="Gene3D" id="1.10.287.130">
    <property type="match status" value="1"/>
</dbReference>
<evidence type="ECO:0000259" key="10">
    <source>
        <dbReference type="PROSITE" id="PS50113"/>
    </source>
</evidence>
<dbReference type="InterPro" id="IPR001610">
    <property type="entry name" value="PAC"/>
</dbReference>
<dbReference type="Pfam" id="PF08447">
    <property type="entry name" value="PAS_3"/>
    <property type="match status" value="1"/>
</dbReference>
<dbReference type="InterPro" id="IPR003594">
    <property type="entry name" value="HATPase_dom"/>
</dbReference>
<gene>
    <name evidence="11" type="ORF">NDI37_08415</name>
</gene>
<dbReference type="InterPro" id="IPR052162">
    <property type="entry name" value="Sensor_kinase/Photoreceptor"/>
</dbReference>
<evidence type="ECO:0000256" key="2">
    <source>
        <dbReference type="ARBA" id="ARBA00012438"/>
    </source>
</evidence>
<evidence type="ECO:0000256" key="5">
    <source>
        <dbReference type="ARBA" id="ARBA00022777"/>
    </source>
</evidence>
<name>A0ABV0JM48_9CYAN</name>
<sequence>MTNLTNELLHHKKLEGEIIAPKEREPLSPEDKERLELAVLGSNDGVWDWNLETNQVFFSDSWKSMLGFLEHEFPNNFDEWKKSLHPDDCERVLATLQAHFDGINPYYESEHRLRHKDGSYRWVISRGSLFRDALGKPYRIAGLNTEITSRKHSEQALRESQKQLQDIIDNSTAVIYVKDTEGKYTLINRRFETLFNITKEEIKGKTDYNLIDKEAADIVTANDQQVLKAGVEISREENVLYEDGLHTYVSLKFPLYDCVGFAYAVCGISTDITERKLAEEAVQKSENQLREKTNQLEQTLQKLQHTQGQLIQTEKMSSLGQLVAGVAHEVNNPVNFIYGNLVHANQYAQDLLNLLQLYAKHYPHPVPEIQDEIEIIDLEFLMEDLPKMLSSMKMGADRIRQIVLSLRNFSRLDEAEMKIVDIHEGLDSTLLILQNRLKEKAGHPAIQVIKEYGNLPSIDCYAGQMNQVFMNILNNAIDAVEASVVCCQSSSKELRTTDNRQPPTIWIQTEVLNAERVVIKIKDNGLGMTEDVKNRLFDPFFTTKPVGQGTGLGLSISYQIVIEKHGGVLKCFSEPEQGTEFWIEIPVRCSH</sequence>
<dbReference type="Gene3D" id="3.30.565.10">
    <property type="entry name" value="Histidine kinase-like ATPase, C-terminal domain"/>
    <property type="match status" value="1"/>
</dbReference>
<dbReference type="SMART" id="SM00086">
    <property type="entry name" value="PAC"/>
    <property type="match status" value="1"/>
</dbReference>
<evidence type="ECO:0000256" key="3">
    <source>
        <dbReference type="ARBA" id="ARBA00022553"/>
    </source>
</evidence>
<dbReference type="InterPro" id="IPR035965">
    <property type="entry name" value="PAS-like_dom_sf"/>
</dbReference>
<keyword evidence="3" id="KW-0597">Phosphoprotein</keyword>
<organism evidence="11 12">
    <name type="scientific">Funiculus sociatus GB2-A5</name>
    <dbReference type="NCBI Taxonomy" id="2933946"/>
    <lineage>
        <taxon>Bacteria</taxon>
        <taxon>Bacillati</taxon>
        <taxon>Cyanobacteriota</taxon>
        <taxon>Cyanophyceae</taxon>
        <taxon>Coleofasciculales</taxon>
        <taxon>Coleofasciculaceae</taxon>
        <taxon>Funiculus</taxon>
    </lineage>
</organism>
<keyword evidence="12" id="KW-1185">Reference proteome</keyword>
<dbReference type="Proteomes" id="UP001442494">
    <property type="component" value="Unassembled WGS sequence"/>
</dbReference>
<dbReference type="InterPro" id="IPR005467">
    <property type="entry name" value="His_kinase_dom"/>
</dbReference>
<proteinExistence type="predicted"/>
<dbReference type="PANTHER" id="PTHR43304:SF1">
    <property type="entry name" value="PAC DOMAIN-CONTAINING PROTEIN"/>
    <property type="match status" value="1"/>
</dbReference>
<dbReference type="PANTHER" id="PTHR43304">
    <property type="entry name" value="PHYTOCHROME-LIKE PROTEIN CPH1"/>
    <property type="match status" value="1"/>
</dbReference>
<dbReference type="SUPFAM" id="SSF47384">
    <property type="entry name" value="Homodimeric domain of signal transducing histidine kinase"/>
    <property type="match status" value="1"/>
</dbReference>
<dbReference type="Pfam" id="PF02518">
    <property type="entry name" value="HATPase_c"/>
    <property type="match status" value="1"/>
</dbReference>
<dbReference type="InterPro" id="IPR000700">
    <property type="entry name" value="PAS-assoc_C"/>
</dbReference>
<dbReference type="InterPro" id="IPR003661">
    <property type="entry name" value="HisK_dim/P_dom"/>
</dbReference>
<keyword evidence="5" id="KW-0418">Kinase</keyword>
<feature type="domain" description="PAC" evidence="10">
    <location>
        <begin position="233"/>
        <end position="284"/>
    </location>
</feature>
<protein>
    <recommendedName>
        <fullName evidence="2">histidine kinase</fullName>
        <ecNumber evidence="2">2.7.13.3</ecNumber>
    </recommendedName>
</protein>
<evidence type="ECO:0000259" key="9">
    <source>
        <dbReference type="PROSITE" id="PS50112"/>
    </source>
</evidence>
<dbReference type="InterPro" id="IPR013656">
    <property type="entry name" value="PAS_4"/>
</dbReference>
<dbReference type="SMART" id="SM00091">
    <property type="entry name" value="PAS"/>
    <property type="match status" value="2"/>
</dbReference>
<evidence type="ECO:0000256" key="6">
    <source>
        <dbReference type="ARBA" id="ARBA00023012"/>
    </source>
</evidence>
<feature type="domain" description="PAC" evidence="10">
    <location>
        <begin position="107"/>
        <end position="159"/>
    </location>
</feature>
<feature type="domain" description="PAS" evidence="9">
    <location>
        <begin position="160"/>
        <end position="230"/>
    </location>
</feature>
<accession>A0ABV0JM48</accession>
<dbReference type="InterPro" id="IPR036097">
    <property type="entry name" value="HisK_dim/P_sf"/>
</dbReference>
<dbReference type="Pfam" id="PF08448">
    <property type="entry name" value="PAS_4"/>
    <property type="match status" value="1"/>
</dbReference>
<reference evidence="11 12" key="1">
    <citation type="submission" date="2022-04" db="EMBL/GenBank/DDBJ databases">
        <title>Positive selection, recombination, and allopatry shape intraspecific diversity of widespread and dominant cyanobacteria.</title>
        <authorList>
            <person name="Wei J."/>
            <person name="Shu W."/>
            <person name="Hu C."/>
        </authorList>
    </citation>
    <scope>NUCLEOTIDE SEQUENCE [LARGE SCALE GENOMIC DNA]</scope>
    <source>
        <strain evidence="11 12">GB2-A5</strain>
    </source>
</reference>
<dbReference type="RefSeq" id="WP_190424745.1">
    <property type="nucleotide sequence ID" value="NZ_JAMPKK010000014.1"/>
</dbReference>
<dbReference type="InterPro" id="IPR004358">
    <property type="entry name" value="Sig_transdc_His_kin-like_C"/>
</dbReference>